<evidence type="ECO:0000259" key="4">
    <source>
        <dbReference type="PROSITE" id="PS50109"/>
    </source>
</evidence>
<dbReference type="Gene3D" id="3.40.50.2300">
    <property type="match status" value="1"/>
</dbReference>
<dbReference type="SUPFAM" id="SSF47384">
    <property type="entry name" value="Homodimeric domain of signal transducing histidine kinase"/>
    <property type="match status" value="1"/>
</dbReference>
<keyword evidence="1" id="KW-0597">Phosphoprotein</keyword>
<dbReference type="PROSITE" id="PS50110">
    <property type="entry name" value="RESPONSE_REGULATORY"/>
    <property type="match status" value="1"/>
</dbReference>
<gene>
    <name evidence="6" type="ORF">ACFFU1_11630</name>
</gene>
<dbReference type="InterPro" id="IPR036097">
    <property type="entry name" value="HisK_dim/P_sf"/>
</dbReference>
<dbReference type="InterPro" id="IPR005467">
    <property type="entry name" value="His_kinase_dom"/>
</dbReference>
<protein>
    <submittedName>
        <fullName evidence="6">Response regulator</fullName>
    </submittedName>
</protein>
<dbReference type="SUPFAM" id="SSF55874">
    <property type="entry name" value="ATPase domain of HSP90 chaperone/DNA topoisomerase II/histidine kinase"/>
    <property type="match status" value="1"/>
</dbReference>
<evidence type="ECO:0000256" key="1">
    <source>
        <dbReference type="ARBA" id="ARBA00022553"/>
    </source>
</evidence>
<feature type="transmembrane region" description="Helical" evidence="3">
    <location>
        <begin position="45"/>
        <end position="64"/>
    </location>
</feature>
<dbReference type="EMBL" id="JBHMFA010000009">
    <property type="protein sequence ID" value="MFB9105554.1"/>
    <property type="molecule type" value="Genomic_DNA"/>
</dbReference>
<organism evidence="6 7">
    <name type="scientific">Algibacter miyuki</name>
    <dbReference type="NCBI Taxonomy" id="1306933"/>
    <lineage>
        <taxon>Bacteria</taxon>
        <taxon>Pseudomonadati</taxon>
        <taxon>Bacteroidota</taxon>
        <taxon>Flavobacteriia</taxon>
        <taxon>Flavobacteriales</taxon>
        <taxon>Flavobacteriaceae</taxon>
        <taxon>Algibacter</taxon>
    </lineage>
</organism>
<comment type="caution">
    <text evidence="2">Lacks conserved residue(s) required for the propagation of feature annotation.</text>
</comment>
<dbReference type="Proteomes" id="UP001589590">
    <property type="component" value="Unassembled WGS sequence"/>
</dbReference>
<sequence>MTLYTPPLTGDIGLLSKLSTLLISLFQNTKSHTAVNTPPEYNDDIFYIIGTAITFCALISFIILQKRKTDTIKLTLENKIKRLTDKNKLIENLVLDIKTPITLILAALELVKEKRSTDAILQDIGTVEKNGFKINQDINDIVSYLKTTDSSKKIRLEEVDINEFLNHQLLKANDLVHSKNITLHLDSNIPNRLLLEIDKAKTDKLISHILTNTINFSFENSKIEFKVSIDENDMLCITFSNFNVNQTAHDQAKVFNLFNPSENSSHIEGIGITLFSAKALVALMQGNITLNSSIEEGAEFNITLPIKKKNGQATENIIPFSPSKNVIKNSHYFNNKVWLASKTNILIAEHVLELNQCYDAFLAPLYNCVYVTNGKSALEKLNRFEFDLIISTTRMPVIDGFELRELLIAQPALKDIPFLLISNEDLTDSTFELLDLDLHHCLTKPFTPSHLLASIQAILHQKG</sequence>
<dbReference type="Gene3D" id="3.30.565.10">
    <property type="entry name" value="Histidine kinase-like ATPase, C-terminal domain"/>
    <property type="match status" value="1"/>
</dbReference>
<proteinExistence type="predicted"/>
<reference evidence="6 7" key="1">
    <citation type="submission" date="2024-09" db="EMBL/GenBank/DDBJ databases">
        <authorList>
            <person name="Sun Q."/>
            <person name="Mori K."/>
        </authorList>
    </citation>
    <scope>NUCLEOTIDE SEQUENCE [LARGE SCALE GENOMIC DNA]</scope>
    <source>
        <strain evidence="6 7">CECT 8300</strain>
    </source>
</reference>
<keyword evidence="3" id="KW-0812">Transmembrane</keyword>
<evidence type="ECO:0000313" key="7">
    <source>
        <dbReference type="Proteomes" id="UP001589590"/>
    </source>
</evidence>
<feature type="domain" description="Response regulatory" evidence="5">
    <location>
        <begin position="344"/>
        <end position="459"/>
    </location>
</feature>
<dbReference type="Pfam" id="PF00072">
    <property type="entry name" value="Response_reg"/>
    <property type="match status" value="1"/>
</dbReference>
<dbReference type="RefSeq" id="WP_290268447.1">
    <property type="nucleotide sequence ID" value="NZ_JAUFQP010000007.1"/>
</dbReference>
<comment type="caution">
    <text evidence="6">The sequence shown here is derived from an EMBL/GenBank/DDBJ whole genome shotgun (WGS) entry which is preliminary data.</text>
</comment>
<dbReference type="InterPro" id="IPR001789">
    <property type="entry name" value="Sig_transdc_resp-reg_receiver"/>
</dbReference>
<accession>A0ABV5H0Y2</accession>
<dbReference type="SMART" id="SM00448">
    <property type="entry name" value="REC"/>
    <property type="match status" value="1"/>
</dbReference>
<dbReference type="InterPro" id="IPR011006">
    <property type="entry name" value="CheY-like_superfamily"/>
</dbReference>
<keyword evidence="3" id="KW-1133">Transmembrane helix</keyword>
<dbReference type="SUPFAM" id="SSF52172">
    <property type="entry name" value="CheY-like"/>
    <property type="match status" value="1"/>
</dbReference>
<dbReference type="Pfam" id="PF02518">
    <property type="entry name" value="HATPase_c"/>
    <property type="match status" value="1"/>
</dbReference>
<dbReference type="PROSITE" id="PS50109">
    <property type="entry name" value="HIS_KIN"/>
    <property type="match status" value="1"/>
</dbReference>
<dbReference type="PANTHER" id="PTHR43547">
    <property type="entry name" value="TWO-COMPONENT HISTIDINE KINASE"/>
    <property type="match status" value="1"/>
</dbReference>
<keyword evidence="7" id="KW-1185">Reference proteome</keyword>
<evidence type="ECO:0000256" key="3">
    <source>
        <dbReference type="SAM" id="Phobius"/>
    </source>
</evidence>
<evidence type="ECO:0000259" key="5">
    <source>
        <dbReference type="PROSITE" id="PS50110"/>
    </source>
</evidence>
<name>A0ABV5H0Y2_9FLAO</name>
<dbReference type="InterPro" id="IPR003594">
    <property type="entry name" value="HATPase_dom"/>
</dbReference>
<dbReference type="PANTHER" id="PTHR43547:SF2">
    <property type="entry name" value="HYBRID SIGNAL TRANSDUCTION HISTIDINE KINASE C"/>
    <property type="match status" value="1"/>
</dbReference>
<keyword evidence="3" id="KW-0472">Membrane</keyword>
<evidence type="ECO:0000256" key="2">
    <source>
        <dbReference type="PROSITE-ProRule" id="PRU00169"/>
    </source>
</evidence>
<feature type="domain" description="Histidine kinase" evidence="4">
    <location>
        <begin position="92"/>
        <end position="308"/>
    </location>
</feature>
<evidence type="ECO:0000313" key="6">
    <source>
        <dbReference type="EMBL" id="MFB9105554.1"/>
    </source>
</evidence>
<dbReference type="InterPro" id="IPR036890">
    <property type="entry name" value="HATPase_C_sf"/>
</dbReference>